<dbReference type="AlphaFoldDB" id="A0A286U3N7"/>
<dbReference type="EMBL" id="BAOS01000038">
    <property type="protein sequence ID" value="GAX62691.1"/>
    <property type="molecule type" value="Genomic_DNA"/>
</dbReference>
<reference evidence="3" key="1">
    <citation type="journal article" date="2017" name="Environ. Microbiol. Rep.">
        <title>Genetic Diversity of Marine Anaerobic Ammonium-Oxidizing Bacteria as Revealed by Genomic and Proteomic Analyses of 'Candidatus Scalindua japonica'.</title>
        <authorList>
            <person name="Oshiki M."/>
            <person name="Mizuto K."/>
            <person name="Kimura Z."/>
            <person name="Kindaichi T."/>
            <person name="Satoh H."/>
            <person name="Okabe S."/>
        </authorList>
    </citation>
    <scope>NUCLEOTIDE SEQUENCE [LARGE SCALE GENOMIC DNA]</scope>
    <source>
        <strain evidence="3">husup-a2</strain>
    </source>
</reference>
<comment type="caution">
    <text evidence="2">The sequence shown here is derived from an EMBL/GenBank/DDBJ whole genome shotgun (WGS) entry which is preliminary data.</text>
</comment>
<sequence>MKKNILSITIFQGWIRVLKIDKSGKENTWSTQNKVCNIDEIRDTLKEAVNSTGSKGCFANIILDHDQLRHKAIDIPPMNSKDTHDYIARKVDQIKEFDGEAAFSYKKTSRKNKEHVSINFIPLSFIDDLKKACADAGVFLMLVIPFLRVREQQFRELSIGKDEVAAIVVSMYDKVSLLIGKNDGAIFSDRHLKVNLYNPDDVERVSKEVQRSILYNKQQFGERVVQVVLSEHFEKNVYQCFTKNLDIPIGWLPPKPSRFYWNHELLNISFNDEGNLLIRKYRDEIVIKRFTKAALVLAVILWSISFFTLVTIEYLLYKERKLLADIMPQAIELRNTRDKLLDRKAKINRFRHVVKKLEEERTPPVPGWFLGYLCNEVPDELILTSTQILRKDSVWEVVIDGFSNEGNRVMMNNLKEFCDNLQNGPFKMSDNKNWYKEWLKLLKIGSVSDSGVSRFSIDGVIR</sequence>
<evidence type="ECO:0000313" key="3">
    <source>
        <dbReference type="Proteomes" id="UP000218542"/>
    </source>
</evidence>
<protein>
    <submittedName>
        <fullName evidence="2">Transcriptional regulator</fullName>
    </submittedName>
</protein>
<proteinExistence type="predicted"/>
<evidence type="ECO:0000313" key="2">
    <source>
        <dbReference type="EMBL" id="GAX62691.1"/>
    </source>
</evidence>
<dbReference type="OrthoDB" id="9818181at2"/>
<gene>
    <name evidence="2" type="ORF">SCALIN_C38_0054</name>
</gene>
<keyword evidence="1" id="KW-1133">Transmembrane helix</keyword>
<keyword evidence="1" id="KW-0812">Transmembrane</keyword>
<keyword evidence="1" id="KW-0472">Membrane</keyword>
<name>A0A286U3N7_9BACT</name>
<dbReference type="RefSeq" id="WP_096896084.1">
    <property type="nucleotide sequence ID" value="NZ_BAOS01000038.1"/>
</dbReference>
<evidence type="ECO:0000256" key="1">
    <source>
        <dbReference type="SAM" id="Phobius"/>
    </source>
</evidence>
<accession>A0A286U3N7</accession>
<keyword evidence="3" id="KW-1185">Reference proteome</keyword>
<organism evidence="2 3">
    <name type="scientific">Candidatus Scalindua japonica</name>
    <dbReference type="NCBI Taxonomy" id="1284222"/>
    <lineage>
        <taxon>Bacteria</taxon>
        <taxon>Pseudomonadati</taxon>
        <taxon>Planctomycetota</taxon>
        <taxon>Candidatus Brocadiia</taxon>
        <taxon>Candidatus Brocadiales</taxon>
        <taxon>Candidatus Scalinduaceae</taxon>
        <taxon>Candidatus Scalindua</taxon>
    </lineage>
</organism>
<feature type="transmembrane region" description="Helical" evidence="1">
    <location>
        <begin position="293"/>
        <end position="317"/>
    </location>
</feature>
<dbReference type="Proteomes" id="UP000218542">
    <property type="component" value="Unassembled WGS sequence"/>
</dbReference>